<dbReference type="Pfam" id="PF00528">
    <property type="entry name" value="BPD_transp_1"/>
    <property type="match status" value="1"/>
</dbReference>
<feature type="transmembrane region" description="Helical" evidence="7">
    <location>
        <begin position="253"/>
        <end position="274"/>
    </location>
</feature>
<keyword evidence="5 7" id="KW-1133">Transmembrane helix</keyword>
<keyword evidence="3" id="KW-1003">Cell membrane</keyword>
<evidence type="ECO:0000256" key="1">
    <source>
        <dbReference type="ARBA" id="ARBA00004651"/>
    </source>
</evidence>
<dbReference type="PANTHER" id="PTHR43744:SF12">
    <property type="entry name" value="ABC TRANSPORTER PERMEASE PROTEIN MG189-RELATED"/>
    <property type="match status" value="1"/>
</dbReference>
<evidence type="ECO:0000256" key="3">
    <source>
        <dbReference type="ARBA" id="ARBA00022475"/>
    </source>
</evidence>
<comment type="similarity">
    <text evidence="7">Belongs to the binding-protein-dependent transport system permease family.</text>
</comment>
<dbReference type="CDD" id="cd06261">
    <property type="entry name" value="TM_PBP2"/>
    <property type="match status" value="1"/>
</dbReference>
<dbReference type="PROSITE" id="PS50928">
    <property type="entry name" value="ABC_TM1"/>
    <property type="match status" value="1"/>
</dbReference>
<keyword evidence="9" id="KW-0762">Sugar transport</keyword>
<evidence type="ECO:0000256" key="4">
    <source>
        <dbReference type="ARBA" id="ARBA00022692"/>
    </source>
</evidence>
<evidence type="ECO:0000313" key="9">
    <source>
        <dbReference type="EMBL" id="TDT33905.1"/>
    </source>
</evidence>
<evidence type="ECO:0000259" key="8">
    <source>
        <dbReference type="PROSITE" id="PS50928"/>
    </source>
</evidence>
<dbReference type="InterPro" id="IPR000515">
    <property type="entry name" value="MetI-like"/>
</dbReference>
<dbReference type="Proteomes" id="UP000295371">
    <property type="component" value="Unassembled WGS sequence"/>
</dbReference>
<comment type="subcellular location">
    <subcellularLocation>
        <location evidence="1 7">Cell membrane</location>
        <topology evidence="1 7">Multi-pass membrane protein</topology>
    </subcellularLocation>
</comment>
<evidence type="ECO:0000313" key="10">
    <source>
        <dbReference type="Proteomes" id="UP000295371"/>
    </source>
</evidence>
<dbReference type="EMBL" id="SOAW01000001">
    <property type="protein sequence ID" value="TDT33905.1"/>
    <property type="molecule type" value="Genomic_DNA"/>
</dbReference>
<keyword evidence="10" id="KW-1185">Reference proteome</keyword>
<feature type="domain" description="ABC transmembrane type-1" evidence="8">
    <location>
        <begin position="84"/>
        <end position="274"/>
    </location>
</feature>
<dbReference type="SUPFAM" id="SSF161098">
    <property type="entry name" value="MetI-like"/>
    <property type="match status" value="1"/>
</dbReference>
<organism evidence="9 10">
    <name type="scientific">Naumannella halotolerans</name>
    <dbReference type="NCBI Taxonomy" id="993414"/>
    <lineage>
        <taxon>Bacteria</taxon>
        <taxon>Bacillati</taxon>
        <taxon>Actinomycetota</taxon>
        <taxon>Actinomycetes</taxon>
        <taxon>Propionibacteriales</taxon>
        <taxon>Propionibacteriaceae</taxon>
        <taxon>Naumannella</taxon>
    </lineage>
</organism>
<keyword evidence="2 7" id="KW-0813">Transport</keyword>
<keyword evidence="6 7" id="KW-0472">Membrane</keyword>
<sequence>MTSPEPSAAGLRTRRTRRNPLAAAGVYLLLIIGAVITLGPFVLSLNTSLKSARQFATNPPLSPAVPPTLENYVQLLGRDFVTPLAVTAQMTLVLLVGQLFFSILAAYAFARMRFPGRELLFWLYLATLMVPQVVTVIPLYTMFSEIGLRNTFWGLVLPYVFGSPYAVFLLREYFRGIPQDIVDAARIDGASTWRIIWQIVVPLARPIISTLAIITVVSQWNTFLWPFIITTGPTWQTITVATDALRGQYNANWTLVMAATTIAMAPLLVIFTLFQRRIIDSIQLTGLK</sequence>
<keyword evidence="4 7" id="KW-0812">Transmembrane</keyword>
<dbReference type="OrthoDB" id="61122at2"/>
<dbReference type="GO" id="GO:0005886">
    <property type="term" value="C:plasma membrane"/>
    <property type="evidence" value="ECO:0007669"/>
    <property type="project" value="UniProtKB-SubCell"/>
</dbReference>
<gene>
    <name evidence="9" type="ORF">CLV29_1540</name>
</gene>
<feature type="transmembrane region" description="Helical" evidence="7">
    <location>
        <begin position="195"/>
        <end position="217"/>
    </location>
</feature>
<feature type="transmembrane region" description="Helical" evidence="7">
    <location>
        <begin position="121"/>
        <end position="140"/>
    </location>
</feature>
<dbReference type="GO" id="GO:0055085">
    <property type="term" value="P:transmembrane transport"/>
    <property type="evidence" value="ECO:0007669"/>
    <property type="project" value="InterPro"/>
</dbReference>
<feature type="transmembrane region" description="Helical" evidence="7">
    <location>
        <begin position="21"/>
        <end position="43"/>
    </location>
</feature>
<protein>
    <submittedName>
        <fullName evidence="9">Multiple sugar transport system permease protein</fullName>
    </submittedName>
</protein>
<dbReference type="AlphaFoldDB" id="A0A4R7J997"/>
<evidence type="ECO:0000256" key="7">
    <source>
        <dbReference type="RuleBase" id="RU363032"/>
    </source>
</evidence>
<evidence type="ECO:0000256" key="2">
    <source>
        <dbReference type="ARBA" id="ARBA00022448"/>
    </source>
</evidence>
<evidence type="ECO:0000256" key="5">
    <source>
        <dbReference type="ARBA" id="ARBA00022989"/>
    </source>
</evidence>
<dbReference type="RefSeq" id="WP_133754343.1">
    <property type="nucleotide sequence ID" value="NZ_SOAW01000001.1"/>
</dbReference>
<comment type="caution">
    <text evidence="9">The sequence shown here is derived from an EMBL/GenBank/DDBJ whole genome shotgun (WGS) entry which is preliminary data.</text>
</comment>
<feature type="transmembrane region" description="Helical" evidence="7">
    <location>
        <begin position="152"/>
        <end position="174"/>
    </location>
</feature>
<accession>A0A4R7J997</accession>
<name>A0A4R7J997_9ACTN</name>
<dbReference type="Gene3D" id="1.10.3720.10">
    <property type="entry name" value="MetI-like"/>
    <property type="match status" value="1"/>
</dbReference>
<dbReference type="InterPro" id="IPR035906">
    <property type="entry name" value="MetI-like_sf"/>
</dbReference>
<dbReference type="PANTHER" id="PTHR43744">
    <property type="entry name" value="ABC TRANSPORTER PERMEASE PROTEIN MG189-RELATED-RELATED"/>
    <property type="match status" value="1"/>
</dbReference>
<evidence type="ECO:0000256" key="6">
    <source>
        <dbReference type="ARBA" id="ARBA00023136"/>
    </source>
</evidence>
<reference evidence="9 10" key="1">
    <citation type="submission" date="2019-03" db="EMBL/GenBank/DDBJ databases">
        <title>Genomic Encyclopedia of Archaeal and Bacterial Type Strains, Phase II (KMG-II): from individual species to whole genera.</title>
        <authorList>
            <person name="Goeker M."/>
        </authorList>
    </citation>
    <scope>NUCLEOTIDE SEQUENCE [LARGE SCALE GENOMIC DNA]</scope>
    <source>
        <strain evidence="9 10">DSM 24323</strain>
    </source>
</reference>
<feature type="transmembrane region" description="Helical" evidence="7">
    <location>
        <begin position="84"/>
        <end position="109"/>
    </location>
</feature>
<proteinExistence type="inferred from homology"/>